<dbReference type="Pfam" id="PF09195">
    <property type="entry name" value="Endonuc-BglII"/>
    <property type="match status" value="1"/>
</dbReference>
<dbReference type="Gene3D" id="3.40.91.20">
    <property type="match status" value="1"/>
</dbReference>
<sequence>MKISGLYSFAGGLDFIAENYPNALDEIEEAIAEINAEECKTKTSKEKTMMGRLLYSPVELNKKFVEVLEPRGWTHGIKEYCDYPKAFYVKGYVPSFDTVRPFRDMDFIKNKLGCEVQFGKYSFMVYNVCAKMTIFRNLGHIIAGIEIVPVKELATQMSTGVSYFEQFVWDLEKRGESNIDVPVLIIGINT</sequence>
<evidence type="ECO:0000313" key="1">
    <source>
        <dbReference type="EMBL" id="PJA41218.1"/>
    </source>
</evidence>
<dbReference type="InterPro" id="IPR011338">
    <property type="entry name" value="BamHI/BglII/BstY"/>
</dbReference>
<dbReference type="EMBL" id="PFWY01000033">
    <property type="protein sequence ID" value="PJA41218.1"/>
    <property type="molecule type" value="Genomic_DNA"/>
</dbReference>
<keyword evidence="1" id="KW-0255">Endonuclease</keyword>
<dbReference type="Proteomes" id="UP000230683">
    <property type="component" value="Unassembled WGS sequence"/>
</dbReference>
<accession>A0A2M7X4X9</accession>
<dbReference type="SUPFAM" id="SSF52980">
    <property type="entry name" value="Restriction endonuclease-like"/>
    <property type="match status" value="1"/>
</dbReference>
<organism evidence="1 2">
    <name type="scientific">candidate division WWE3 bacterium CG_4_9_14_3_um_filter_34_6</name>
    <dbReference type="NCBI Taxonomy" id="1975079"/>
    <lineage>
        <taxon>Bacteria</taxon>
        <taxon>Katanobacteria</taxon>
    </lineage>
</organism>
<proteinExistence type="predicted"/>
<dbReference type="GO" id="GO:0009307">
    <property type="term" value="P:DNA restriction-modification system"/>
    <property type="evidence" value="ECO:0007669"/>
    <property type="project" value="InterPro"/>
</dbReference>
<protein>
    <submittedName>
        <fullName evidence="1">Restriction endonuclease</fullName>
    </submittedName>
</protein>
<evidence type="ECO:0000313" key="2">
    <source>
        <dbReference type="Proteomes" id="UP000230683"/>
    </source>
</evidence>
<dbReference type="InterPro" id="IPR015278">
    <property type="entry name" value="BglII-like"/>
</dbReference>
<dbReference type="GO" id="GO:0009036">
    <property type="term" value="F:type II site-specific deoxyribonuclease activity"/>
    <property type="evidence" value="ECO:0007669"/>
    <property type="project" value="InterPro"/>
</dbReference>
<dbReference type="InterPro" id="IPR011335">
    <property type="entry name" value="Restrct_endonuc-II-like"/>
</dbReference>
<keyword evidence="1" id="KW-0378">Hydrolase</keyword>
<name>A0A2M7X4X9_UNCKA</name>
<keyword evidence="1" id="KW-0540">Nuclease</keyword>
<dbReference type="GO" id="GO:0000287">
    <property type="term" value="F:magnesium ion binding"/>
    <property type="evidence" value="ECO:0007669"/>
    <property type="project" value="InterPro"/>
</dbReference>
<reference evidence="2" key="1">
    <citation type="submission" date="2017-09" db="EMBL/GenBank/DDBJ databases">
        <title>Depth-based differentiation of microbial function through sediment-hosted aquifers and enrichment of novel symbionts in the deep terrestrial subsurface.</title>
        <authorList>
            <person name="Probst A.J."/>
            <person name="Ladd B."/>
            <person name="Jarett J.K."/>
            <person name="Geller-Mcgrath D.E."/>
            <person name="Sieber C.M.K."/>
            <person name="Emerson J.B."/>
            <person name="Anantharaman K."/>
            <person name="Thomas B.C."/>
            <person name="Malmstrom R."/>
            <person name="Stieglmeier M."/>
            <person name="Klingl A."/>
            <person name="Woyke T."/>
            <person name="Ryan C.M."/>
            <person name="Banfield J.F."/>
        </authorList>
    </citation>
    <scope>NUCLEOTIDE SEQUENCE [LARGE SCALE GENOMIC DNA]</scope>
</reference>
<dbReference type="GO" id="GO:0003677">
    <property type="term" value="F:DNA binding"/>
    <property type="evidence" value="ECO:0007669"/>
    <property type="project" value="InterPro"/>
</dbReference>
<comment type="caution">
    <text evidence="1">The sequence shown here is derived from an EMBL/GenBank/DDBJ whole genome shotgun (WGS) entry which is preliminary data.</text>
</comment>
<gene>
    <name evidence="1" type="ORF">CO178_00710</name>
</gene>
<dbReference type="AlphaFoldDB" id="A0A2M7X4X9"/>
<dbReference type="CDD" id="cd22317">
    <property type="entry name" value="BstYI-like"/>
    <property type="match status" value="1"/>
</dbReference>